<proteinExistence type="predicted"/>
<dbReference type="OrthoDB" id="3323311at2759"/>
<evidence type="ECO:0000313" key="2">
    <source>
        <dbReference type="EMBL" id="KZT11779.1"/>
    </source>
</evidence>
<dbReference type="RefSeq" id="XP_040769427.1">
    <property type="nucleotide sequence ID" value="XM_040901366.1"/>
</dbReference>
<keyword evidence="3" id="KW-1185">Reference proteome</keyword>
<gene>
    <name evidence="2" type="ORF">LAESUDRAFT_151916</name>
</gene>
<dbReference type="InParanoid" id="A0A165HIR0"/>
<name>A0A165HIR0_9APHY</name>
<feature type="region of interest" description="Disordered" evidence="1">
    <location>
        <begin position="198"/>
        <end position="227"/>
    </location>
</feature>
<protein>
    <submittedName>
        <fullName evidence="2">Uncharacterized protein</fullName>
    </submittedName>
</protein>
<dbReference type="GeneID" id="63818398"/>
<sequence>MPELKLSYVILFEDATVSNVSTIRVEDSLDFTEVHDKIYEKEKFILERRKISPSEIFIYNTSVEGSDPTPPLDEVSSIFPRPNPQAKFVDLVLVARPPAITGPQHDAGTPVEDPEVVKLYRDIIIQVHKWGDYTELDVIQNEIKANTEIPVPRFVAEFEEKLDSNPGVAPDMLEAFKVILGDQYQAAYFGSLTNSNAAEEQSGAPAAGGEETAEAEDEHHNNRTQPWRQADRLELMHIADIASENWQMFWTRPLALKGDIAHAIFFLRLMLHIPQGRITPVRYVWP</sequence>
<dbReference type="AlphaFoldDB" id="A0A165HIR0"/>
<evidence type="ECO:0000256" key="1">
    <source>
        <dbReference type="SAM" id="MobiDB-lite"/>
    </source>
</evidence>
<dbReference type="Proteomes" id="UP000076871">
    <property type="component" value="Unassembled WGS sequence"/>
</dbReference>
<dbReference type="EMBL" id="KV427606">
    <property type="protein sequence ID" value="KZT11779.1"/>
    <property type="molecule type" value="Genomic_DNA"/>
</dbReference>
<accession>A0A165HIR0</accession>
<reference evidence="2 3" key="1">
    <citation type="journal article" date="2016" name="Mol. Biol. Evol.">
        <title>Comparative Genomics of Early-Diverging Mushroom-Forming Fungi Provides Insights into the Origins of Lignocellulose Decay Capabilities.</title>
        <authorList>
            <person name="Nagy L.G."/>
            <person name="Riley R."/>
            <person name="Tritt A."/>
            <person name="Adam C."/>
            <person name="Daum C."/>
            <person name="Floudas D."/>
            <person name="Sun H."/>
            <person name="Yadav J.S."/>
            <person name="Pangilinan J."/>
            <person name="Larsson K.H."/>
            <person name="Matsuura K."/>
            <person name="Barry K."/>
            <person name="Labutti K."/>
            <person name="Kuo R."/>
            <person name="Ohm R.A."/>
            <person name="Bhattacharya S.S."/>
            <person name="Shirouzu T."/>
            <person name="Yoshinaga Y."/>
            <person name="Martin F.M."/>
            <person name="Grigoriev I.V."/>
            <person name="Hibbett D.S."/>
        </authorList>
    </citation>
    <scope>NUCLEOTIDE SEQUENCE [LARGE SCALE GENOMIC DNA]</scope>
    <source>
        <strain evidence="2 3">93-53</strain>
    </source>
</reference>
<organism evidence="2 3">
    <name type="scientific">Laetiporus sulphureus 93-53</name>
    <dbReference type="NCBI Taxonomy" id="1314785"/>
    <lineage>
        <taxon>Eukaryota</taxon>
        <taxon>Fungi</taxon>
        <taxon>Dikarya</taxon>
        <taxon>Basidiomycota</taxon>
        <taxon>Agaricomycotina</taxon>
        <taxon>Agaricomycetes</taxon>
        <taxon>Polyporales</taxon>
        <taxon>Laetiporus</taxon>
    </lineage>
</organism>
<evidence type="ECO:0000313" key="3">
    <source>
        <dbReference type="Proteomes" id="UP000076871"/>
    </source>
</evidence>